<feature type="compositionally biased region" description="Basic and acidic residues" evidence="1">
    <location>
        <begin position="308"/>
        <end position="320"/>
    </location>
</feature>
<dbReference type="Gene3D" id="3.30.200.20">
    <property type="entry name" value="Phosphorylase Kinase, domain 1"/>
    <property type="match status" value="1"/>
</dbReference>
<keyword evidence="3" id="KW-0808">Transferase</keyword>
<organism evidence="3 4">
    <name type="scientific">Nostocoides japonicum T1-X7</name>
    <dbReference type="NCBI Taxonomy" id="1194083"/>
    <lineage>
        <taxon>Bacteria</taxon>
        <taxon>Bacillati</taxon>
        <taxon>Actinomycetota</taxon>
        <taxon>Actinomycetes</taxon>
        <taxon>Micrococcales</taxon>
        <taxon>Intrasporangiaceae</taxon>
        <taxon>Nostocoides</taxon>
    </lineage>
</organism>
<evidence type="ECO:0000256" key="1">
    <source>
        <dbReference type="SAM" id="MobiDB-lite"/>
    </source>
</evidence>
<protein>
    <submittedName>
        <fullName evidence="3">Macrolide 2'-phosphotransferase</fullName>
    </submittedName>
</protein>
<dbReference type="RefSeq" id="WP_053079945.1">
    <property type="nucleotide sequence ID" value="NZ_HF570958.1"/>
</dbReference>
<feature type="region of interest" description="Disordered" evidence="1">
    <location>
        <begin position="308"/>
        <end position="444"/>
    </location>
</feature>
<feature type="compositionally biased region" description="Acidic residues" evidence="1">
    <location>
        <begin position="337"/>
        <end position="348"/>
    </location>
</feature>
<feature type="compositionally biased region" description="Acidic residues" evidence="1">
    <location>
        <begin position="412"/>
        <end position="421"/>
    </location>
</feature>
<reference evidence="3 4" key="1">
    <citation type="journal article" date="2013" name="ISME J.">
        <title>A metabolic model for members of the genus Tetrasphaera involved in enhanced biological phosphorus removal.</title>
        <authorList>
            <person name="Kristiansen R."/>
            <person name="Nguyen H.T.T."/>
            <person name="Saunders A.M."/>
            <person name="Nielsen J.L."/>
            <person name="Wimmer R."/>
            <person name="Le V.Q."/>
            <person name="McIlroy S.J."/>
            <person name="Petrovski S."/>
            <person name="Seviour R.J."/>
            <person name="Calteau A."/>
            <person name="Nielsen K.L."/>
            <person name="Nielsen P.H."/>
        </authorList>
    </citation>
    <scope>NUCLEOTIDE SEQUENCE [LARGE SCALE GENOMIC DNA]</scope>
    <source>
        <strain evidence="3 4">T1-X7</strain>
    </source>
</reference>
<dbReference type="EMBL" id="CAJB01000101">
    <property type="protein sequence ID" value="CCH77391.1"/>
    <property type="molecule type" value="Genomic_DNA"/>
</dbReference>
<evidence type="ECO:0000259" key="2">
    <source>
        <dbReference type="Pfam" id="PF01636"/>
    </source>
</evidence>
<feature type="domain" description="Aminoglycoside phosphotransferase" evidence="2">
    <location>
        <begin position="34"/>
        <end position="253"/>
    </location>
</feature>
<comment type="caution">
    <text evidence="3">The sequence shown here is derived from an EMBL/GenBank/DDBJ whole genome shotgun (WGS) entry which is preliminary data.</text>
</comment>
<dbReference type="STRING" id="1194083.BN12_190034"/>
<gene>
    <name evidence="3" type="ORF">BN12_190034</name>
</gene>
<dbReference type="Pfam" id="PF01636">
    <property type="entry name" value="APH"/>
    <property type="match status" value="1"/>
</dbReference>
<name>A0A077LUV4_9MICO</name>
<proteinExistence type="predicted"/>
<accession>A0A077LUV4</accession>
<dbReference type="GO" id="GO:0016740">
    <property type="term" value="F:transferase activity"/>
    <property type="evidence" value="ECO:0007669"/>
    <property type="project" value="UniProtKB-KW"/>
</dbReference>
<sequence length="444" mass="47311">MERSPYVLAALASVAVPGLDPTGVEPIPSEPAHEFDLAFVTDTQERRWVVRAPRTQAAAARMEESLPLLGLLARRLPFGIPAPRGFAAMKEGGRACVYPALPGHTVDFSGLPSGRGLAVEIGRAIAAVHNVDARLFDEAGLPAYDADTYRTRRLADLDRAAGTGRVPSALLARWERALEDVNLWRFAPTPVHGDLTGDQLLVVFADEDDVTSGTVRGMTGWEDAKVADPADDFAYLVADADPEALETVMEAYAHTRVERPDPNLLVRARLASELSLLTALMHAISAGFDEAADAHAAALRRLDEEVHAHEEAENDYRRTSLEPVAPARRSVPPPPVVEEEWDEGDETELVPVTGSADTGDDDTVGGADSGEAAVGDDTGSADAGGRADTELIDPFGDLGEDDPDGVAPGETTEGETTEGPDDDARRDGPQEPDDGDERPVRRLG</sequence>
<evidence type="ECO:0000313" key="3">
    <source>
        <dbReference type="EMBL" id="CCH77391.1"/>
    </source>
</evidence>
<dbReference type="InterPro" id="IPR002575">
    <property type="entry name" value="Aminoglycoside_PTrfase"/>
</dbReference>
<dbReference type="AlphaFoldDB" id="A0A077LUV4"/>
<dbReference type="InterPro" id="IPR011009">
    <property type="entry name" value="Kinase-like_dom_sf"/>
</dbReference>
<dbReference type="Gene3D" id="3.90.1200.10">
    <property type="match status" value="1"/>
</dbReference>
<keyword evidence="4" id="KW-1185">Reference proteome</keyword>
<dbReference type="Proteomes" id="UP000035721">
    <property type="component" value="Unassembled WGS sequence"/>
</dbReference>
<dbReference type="SUPFAM" id="SSF56112">
    <property type="entry name" value="Protein kinase-like (PK-like)"/>
    <property type="match status" value="1"/>
</dbReference>
<evidence type="ECO:0000313" key="4">
    <source>
        <dbReference type="Proteomes" id="UP000035721"/>
    </source>
</evidence>